<dbReference type="InterPro" id="IPR052895">
    <property type="entry name" value="HetReg/Transcr_Mod"/>
</dbReference>
<accession>A0ABR1SSL7</accession>
<name>A0ABR1SSL7_9PEZI</name>
<evidence type="ECO:0000313" key="2">
    <source>
        <dbReference type="Proteomes" id="UP001396898"/>
    </source>
</evidence>
<proteinExistence type="predicted"/>
<organism evidence="1 2">
    <name type="scientific">Apiospora marii</name>
    <dbReference type="NCBI Taxonomy" id="335849"/>
    <lineage>
        <taxon>Eukaryota</taxon>
        <taxon>Fungi</taxon>
        <taxon>Dikarya</taxon>
        <taxon>Ascomycota</taxon>
        <taxon>Pezizomycotina</taxon>
        <taxon>Sordariomycetes</taxon>
        <taxon>Xylariomycetidae</taxon>
        <taxon>Amphisphaeriales</taxon>
        <taxon>Apiosporaceae</taxon>
        <taxon>Apiospora</taxon>
    </lineage>
</organism>
<gene>
    <name evidence="1" type="ORF">PG991_000676</name>
</gene>
<protein>
    <submittedName>
        <fullName evidence="1">Uncharacterized protein</fullName>
    </submittedName>
</protein>
<sequence>MQKTTNLFFFVRSSPKQWREVREMLAGTRCTDLRDRVYGILAMLDSEDVGPPNVDYSLSVAEVYTATAAHYFQKARFLDLLRSCELAPDRMPELPSWVPDFSTSPSSKEFHSNAFLATDTLPSVEFPKGPRGGAIRLPGVRKGSLKVVKVMGSLPSEAAVAVSRILQMGPAADEVYVGGNLTFIDALCEALECGDYHHTSDSYPAVIPTFEEVRRVSRGLLSLASSMPPIGMESGGTDTTSSISPQEIAQYEHFETLISRMWRGRALFLTEDGFVGLGPVWASPGDSLFFPWGSRFPVLIRPANTTSRLIEEEAKQQWLVVGPCYVSGLMSGEILYGSFPPDCCVVSPMTGENRSVRPEIHKMIMQGNHVVDTVRDTEYERERVWKTFGVNDVKLVTPEMAIRKGIPITWVDFV</sequence>
<dbReference type="Proteomes" id="UP001396898">
    <property type="component" value="Unassembled WGS sequence"/>
</dbReference>
<keyword evidence="2" id="KW-1185">Reference proteome</keyword>
<dbReference type="PANTHER" id="PTHR24148:SF73">
    <property type="entry name" value="HET DOMAIN PROTEIN (AFU_ORTHOLOGUE AFUA_8G01020)"/>
    <property type="match status" value="1"/>
</dbReference>
<reference evidence="1 2" key="1">
    <citation type="submission" date="2023-01" db="EMBL/GenBank/DDBJ databases">
        <title>Analysis of 21 Apiospora genomes using comparative genomics revels a genus with tremendous synthesis potential of carbohydrate active enzymes and secondary metabolites.</title>
        <authorList>
            <person name="Sorensen T."/>
        </authorList>
    </citation>
    <scope>NUCLEOTIDE SEQUENCE [LARGE SCALE GENOMIC DNA]</scope>
    <source>
        <strain evidence="1 2">CBS 20057</strain>
    </source>
</reference>
<evidence type="ECO:0000313" key="1">
    <source>
        <dbReference type="EMBL" id="KAK8037330.1"/>
    </source>
</evidence>
<dbReference type="PANTHER" id="PTHR24148">
    <property type="entry name" value="ANKYRIN REPEAT DOMAIN-CONTAINING PROTEIN 39 HOMOLOG-RELATED"/>
    <property type="match status" value="1"/>
</dbReference>
<dbReference type="EMBL" id="JAQQWI010000002">
    <property type="protein sequence ID" value="KAK8037330.1"/>
    <property type="molecule type" value="Genomic_DNA"/>
</dbReference>
<comment type="caution">
    <text evidence="1">The sequence shown here is derived from an EMBL/GenBank/DDBJ whole genome shotgun (WGS) entry which is preliminary data.</text>
</comment>
<dbReference type="Pfam" id="PF26639">
    <property type="entry name" value="Het-6_barrel"/>
    <property type="match status" value="1"/>
</dbReference>